<gene>
    <name evidence="3" type="ORF">VPK24_16820</name>
</gene>
<dbReference type="InterPro" id="IPR045794">
    <property type="entry name" value="Trypco1"/>
</dbReference>
<feature type="compositionally biased region" description="Basic and acidic residues" evidence="1">
    <location>
        <begin position="31"/>
        <end position="48"/>
    </location>
</feature>
<feature type="domain" description="Trypsin-co-occurring" evidence="2">
    <location>
        <begin position="26"/>
        <end position="122"/>
    </location>
</feature>
<reference evidence="4" key="1">
    <citation type="journal article" date="2024" name="Algal Res.">
        <title>Biochemical, toxicological and genomic investigation of a high-biomass producing Limnothrix strain isolated from Italian shallow drinking water reservoir.</title>
        <authorList>
            <person name="Simonazzi M."/>
            <person name="Shishido T.K."/>
            <person name="Delbaje E."/>
            <person name="Wahlsten M."/>
            <person name="Fewer D.P."/>
            <person name="Sivonen K."/>
            <person name="Pezzolesi L."/>
            <person name="Pistocchi R."/>
        </authorList>
    </citation>
    <scope>NUCLEOTIDE SEQUENCE [LARGE SCALE GENOMIC DNA]</scope>
    <source>
        <strain evidence="4">LRLZ20PSL1</strain>
    </source>
</reference>
<feature type="region of interest" description="Disordered" evidence="1">
    <location>
        <begin position="22"/>
        <end position="54"/>
    </location>
</feature>
<evidence type="ECO:0000259" key="2">
    <source>
        <dbReference type="Pfam" id="PF19493"/>
    </source>
</evidence>
<accession>A0ABW7CDW3</accession>
<protein>
    <submittedName>
        <fullName evidence="3">CU044_2847 family protein</fullName>
    </submittedName>
</protein>
<evidence type="ECO:0000313" key="3">
    <source>
        <dbReference type="EMBL" id="MFG3819311.1"/>
    </source>
</evidence>
<dbReference type="Pfam" id="PF19493">
    <property type="entry name" value="Trypco1"/>
    <property type="match status" value="1"/>
</dbReference>
<proteinExistence type="predicted"/>
<keyword evidence="4" id="KW-1185">Reference proteome</keyword>
<sequence>MSVPEPLFFKDPETGEEYTILFASADGESTVPDRSDRSEDGRGRRGGDDDSPSFLEAKLEEAHKQLRGYALFCMGAFRQFSAANVEEMTVKFNVKIGGQGGIPFLVRGSMDYDFGIEVKCKFPDKPTPPPKQS</sequence>
<evidence type="ECO:0000313" key="4">
    <source>
        <dbReference type="Proteomes" id="UP001604335"/>
    </source>
</evidence>
<organism evidence="3 4">
    <name type="scientific">Limnothrix redekei LRLZ20PSL1</name>
    <dbReference type="NCBI Taxonomy" id="3112953"/>
    <lineage>
        <taxon>Bacteria</taxon>
        <taxon>Bacillati</taxon>
        <taxon>Cyanobacteriota</taxon>
        <taxon>Cyanophyceae</taxon>
        <taxon>Pseudanabaenales</taxon>
        <taxon>Pseudanabaenaceae</taxon>
        <taxon>Limnothrix</taxon>
    </lineage>
</organism>
<evidence type="ECO:0000256" key="1">
    <source>
        <dbReference type="SAM" id="MobiDB-lite"/>
    </source>
</evidence>
<dbReference type="Proteomes" id="UP001604335">
    <property type="component" value="Unassembled WGS sequence"/>
</dbReference>
<comment type="caution">
    <text evidence="3">The sequence shown here is derived from an EMBL/GenBank/DDBJ whole genome shotgun (WGS) entry which is preliminary data.</text>
</comment>
<dbReference type="EMBL" id="JAZAQF010000088">
    <property type="protein sequence ID" value="MFG3819311.1"/>
    <property type="molecule type" value="Genomic_DNA"/>
</dbReference>
<dbReference type="RefSeq" id="WP_393015143.1">
    <property type="nucleotide sequence ID" value="NZ_JAZAQF010000088.1"/>
</dbReference>
<name>A0ABW7CDW3_9CYAN</name>
<dbReference type="NCBIfam" id="NF041216">
    <property type="entry name" value="CU044_2847_fam"/>
    <property type="match status" value="1"/>
</dbReference>